<feature type="transmembrane region" description="Helical" evidence="1">
    <location>
        <begin position="138"/>
        <end position="161"/>
    </location>
</feature>
<keyword evidence="1" id="KW-1133">Transmembrane helix</keyword>
<organism evidence="2">
    <name type="scientific">Arcella intermedia</name>
    <dbReference type="NCBI Taxonomy" id="1963864"/>
    <lineage>
        <taxon>Eukaryota</taxon>
        <taxon>Amoebozoa</taxon>
        <taxon>Tubulinea</taxon>
        <taxon>Elardia</taxon>
        <taxon>Arcellinida</taxon>
        <taxon>Sphaerothecina</taxon>
        <taxon>Arcellidae</taxon>
        <taxon>Arcella</taxon>
    </lineage>
</organism>
<name>A0A6B2LHA2_9EUKA</name>
<evidence type="ECO:0000256" key="1">
    <source>
        <dbReference type="SAM" id="Phobius"/>
    </source>
</evidence>
<keyword evidence="1" id="KW-0812">Transmembrane</keyword>
<dbReference type="AlphaFoldDB" id="A0A6B2LHA2"/>
<protein>
    <submittedName>
        <fullName evidence="2">Uncharacterized protein</fullName>
    </submittedName>
</protein>
<reference evidence="2" key="1">
    <citation type="journal article" date="2020" name="J. Eukaryot. Microbiol.">
        <title>De novo Sequencing, Assembly and Annotation of the Transcriptome for the Free-Living Testate Amoeba Arcella intermedia.</title>
        <authorList>
            <person name="Ribeiro G.M."/>
            <person name="Porfirio-Sousa A.L."/>
            <person name="Maurer-Alcala X.X."/>
            <person name="Katz L.A."/>
            <person name="Lahr D.J.G."/>
        </authorList>
    </citation>
    <scope>NUCLEOTIDE SEQUENCE</scope>
</reference>
<keyword evidence="1" id="KW-0472">Membrane</keyword>
<evidence type="ECO:0000313" key="2">
    <source>
        <dbReference type="EMBL" id="NDV36217.1"/>
    </source>
</evidence>
<accession>A0A6B2LHA2</accession>
<sequence length="187" mass="19747">MVLTANNTAITEFIIIGSLQLQQNSTLLINGVSGGVTGNLDVAEGSTIIFNFDTGGNPSLNVSGCVRINGTLNVVGLQNLNPSNPKILVQFSSNCSTSSVPHTLSNFPVSNSKCVGEIKQSTSTIFALSNCQQGSDSLGPILGGVLGGLFVFSSLFLLIVYNNKTLTHIFLPWKNRAHHTSAQHKSE</sequence>
<dbReference type="EMBL" id="GIBP01007248">
    <property type="protein sequence ID" value="NDV36217.1"/>
    <property type="molecule type" value="Transcribed_RNA"/>
</dbReference>
<proteinExistence type="predicted"/>